<dbReference type="InterPro" id="IPR011761">
    <property type="entry name" value="ATP-grasp"/>
</dbReference>
<dbReference type="HOGENOM" id="CLU_029016_6_0_6"/>
<dbReference type="PROSITE" id="PS50975">
    <property type="entry name" value="ATP_GRASP"/>
    <property type="match status" value="1"/>
</dbReference>
<keyword evidence="1" id="KW-0436">Ligase</keyword>
<dbReference type="STRING" id="225849.swp_0085"/>
<dbReference type="SUPFAM" id="SSF56059">
    <property type="entry name" value="Glutathione synthetase ATP-binding domain-like"/>
    <property type="match status" value="1"/>
</dbReference>
<dbReference type="InterPro" id="IPR052032">
    <property type="entry name" value="ATP-dep_AA_Ligase"/>
</dbReference>
<dbReference type="PANTHER" id="PTHR43585:SF2">
    <property type="entry name" value="ATP-GRASP ENZYME FSQD"/>
    <property type="match status" value="1"/>
</dbReference>
<reference evidence="6 7" key="1">
    <citation type="journal article" date="2008" name="PLoS ONE">
        <title>Environmental adaptation: genomic analysis of the piezotolerant and psychrotolerant deep-sea iron reducing bacterium Shewanella piezotolerans WP3.</title>
        <authorList>
            <person name="Wang F."/>
            <person name="Wang J."/>
            <person name="Jian H."/>
            <person name="Zhang B."/>
            <person name="Li S."/>
            <person name="Wang F."/>
            <person name="Zeng X."/>
            <person name="Gao L."/>
            <person name="Bartlett D.H."/>
            <person name="Yu J."/>
            <person name="Hu S."/>
            <person name="Xiao X."/>
        </authorList>
    </citation>
    <scope>NUCLEOTIDE SEQUENCE [LARGE SCALE GENOMIC DNA]</scope>
    <source>
        <strain evidence="7">WP3 / JCM 13877</strain>
    </source>
</reference>
<feature type="domain" description="ATP-grasp" evidence="5">
    <location>
        <begin position="112"/>
        <end position="300"/>
    </location>
</feature>
<organism evidence="6 7">
    <name type="scientific">Shewanella piezotolerans (strain WP3 / JCM 13877)</name>
    <dbReference type="NCBI Taxonomy" id="225849"/>
    <lineage>
        <taxon>Bacteria</taxon>
        <taxon>Pseudomonadati</taxon>
        <taxon>Pseudomonadota</taxon>
        <taxon>Gammaproteobacteria</taxon>
        <taxon>Alteromonadales</taxon>
        <taxon>Shewanellaceae</taxon>
        <taxon>Shewanella</taxon>
    </lineage>
</organism>
<keyword evidence="7" id="KW-1185">Reference proteome</keyword>
<evidence type="ECO:0000256" key="2">
    <source>
        <dbReference type="ARBA" id="ARBA00022741"/>
    </source>
</evidence>
<evidence type="ECO:0000256" key="1">
    <source>
        <dbReference type="ARBA" id="ARBA00022598"/>
    </source>
</evidence>
<keyword evidence="2 4" id="KW-0547">Nucleotide-binding</keyword>
<evidence type="ECO:0000256" key="4">
    <source>
        <dbReference type="PROSITE-ProRule" id="PRU00409"/>
    </source>
</evidence>
<dbReference type="Gene3D" id="3.30.470.20">
    <property type="entry name" value="ATP-grasp fold, B domain"/>
    <property type="match status" value="1"/>
</dbReference>
<dbReference type="EMBL" id="CP000472">
    <property type="protein sequence ID" value="ACJ26930.1"/>
    <property type="molecule type" value="Genomic_DNA"/>
</dbReference>
<name>B8CGT7_SHEPW</name>
<dbReference type="KEGG" id="swp:swp_0085"/>
<gene>
    <name evidence="6" type="ordered locus">swp_0085</name>
</gene>
<sequence>MPKLVLITHVENRAVVEGFIPAANKLGYEIWLLTDHKLAHKQYFSEQETCPEHIVECDVFNPLAVIEQLHNLDISPDIVFSNSDHLQAATALVADYFSCPAKDWRLCYQAKNKAAMRTKLLLAELPNTWSLSWAMCDELPDNIPFPIVVKPRSGVASMDVALCNSAEELDDYAASLGRPDNVFLLESYLEGPLFTLETLGDGKQLCAIGGFDVSLSPLPYFVETQACWNGPVSLQQRELALAQVAAFGVNFGVCHSEFILTKNGPVLVEINYRSIGDGREFLLNELLSFDWFEAILLLHSGKRLPILDTQTSAALIRYFPASEEGRINACPAPFSIENQGHQIRFLTLKSLGDNIQINHSNKDYLGELTLIGSDAAKLDTKADIISQELLWELS</sequence>
<evidence type="ECO:0000256" key="3">
    <source>
        <dbReference type="ARBA" id="ARBA00022840"/>
    </source>
</evidence>
<proteinExistence type="predicted"/>
<dbReference type="eggNOG" id="COG2232">
    <property type="taxonomic scope" value="Bacteria"/>
</dbReference>
<evidence type="ECO:0000259" key="5">
    <source>
        <dbReference type="PROSITE" id="PS50975"/>
    </source>
</evidence>
<dbReference type="GO" id="GO:0046872">
    <property type="term" value="F:metal ion binding"/>
    <property type="evidence" value="ECO:0007669"/>
    <property type="project" value="InterPro"/>
</dbReference>
<keyword evidence="3 4" id="KW-0067">ATP-binding</keyword>
<dbReference type="GO" id="GO:0016874">
    <property type="term" value="F:ligase activity"/>
    <property type="evidence" value="ECO:0007669"/>
    <property type="project" value="UniProtKB-KW"/>
</dbReference>
<dbReference type="PANTHER" id="PTHR43585">
    <property type="entry name" value="FUMIPYRROLE BIOSYNTHESIS PROTEIN C"/>
    <property type="match status" value="1"/>
</dbReference>
<dbReference type="GO" id="GO:0005524">
    <property type="term" value="F:ATP binding"/>
    <property type="evidence" value="ECO:0007669"/>
    <property type="project" value="UniProtKB-UniRule"/>
</dbReference>
<dbReference type="Proteomes" id="UP000000753">
    <property type="component" value="Chromosome"/>
</dbReference>
<evidence type="ECO:0000313" key="6">
    <source>
        <dbReference type="EMBL" id="ACJ26930.1"/>
    </source>
</evidence>
<evidence type="ECO:0000313" key="7">
    <source>
        <dbReference type="Proteomes" id="UP000000753"/>
    </source>
</evidence>
<dbReference type="AlphaFoldDB" id="B8CGT7"/>
<accession>B8CGT7</accession>
<protein>
    <submittedName>
        <fullName evidence="6">Vibrioferrin biosynthesis protein PvsA</fullName>
    </submittedName>
</protein>